<dbReference type="PANTHER" id="PTHR12825">
    <property type="entry name" value="BNIP1-RELATED"/>
    <property type="match status" value="1"/>
</dbReference>
<evidence type="ECO:0000313" key="4">
    <source>
        <dbReference type="Proteomes" id="UP001152795"/>
    </source>
</evidence>
<keyword evidence="1" id="KW-0175">Coiled coil</keyword>
<proteinExistence type="predicted"/>
<feature type="region of interest" description="Disordered" evidence="2">
    <location>
        <begin position="114"/>
        <end position="135"/>
    </location>
</feature>
<evidence type="ECO:0000256" key="1">
    <source>
        <dbReference type="SAM" id="Coils"/>
    </source>
</evidence>
<sequence length="185" mass="21227">MAELPPQSKVKIREIVQLEIEVTALIQETTNISESQDELNQVNTKVKKLIQSLRRKLEELKQIGEEQDKESSHVKITEEVDKHYYNLSSMQGNFRKAITKAQISIEKYEKSQLMSAEPKNELRHRQQSKEGLAKSASSITENLMSIAKMMESQVQQSRNNTEVLSKYLLPLGVILMCEKNQHCLA</sequence>
<reference evidence="3" key="1">
    <citation type="submission" date="2020-04" db="EMBL/GenBank/DDBJ databases">
        <authorList>
            <person name="Alioto T."/>
            <person name="Alioto T."/>
            <person name="Gomez Garrido J."/>
        </authorList>
    </citation>
    <scope>NUCLEOTIDE SEQUENCE</scope>
    <source>
        <strain evidence="3">A484AB</strain>
    </source>
</reference>
<dbReference type="GO" id="GO:0005783">
    <property type="term" value="C:endoplasmic reticulum"/>
    <property type="evidence" value="ECO:0007669"/>
    <property type="project" value="TreeGrafter"/>
</dbReference>
<protein>
    <submittedName>
        <fullName evidence="3">Vesicle transport SEC20</fullName>
    </submittedName>
</protein>
<dbReference type="EMBL" id="CACRXK020017992">
    <property type="protein sequence ID" value="CAB4031925.1"/>
    <property type="molecule type" value="Genomic_DNA"/>
</dbReference>
<dbReference type="AlphaFoldDB" id="A0A7D9LJA3"/>
<dbReference type="GO" id="GO:0031201">
    <property type="term" value="C:SNARE complex"/>
    <property type="evidence" value="ECO:0007669"/>
    <property type="project" value="TreeGrafter"/>
</dbReference>
<dbReference type="Proteomes" id="UP001152795">
    <property type="component" value="Unassembled WGS sequence"/>
</dbReference>
<feature type="coiled-coil region" evidence="1">
    <location>
        <begin position="32"/>
        <end position="70"/>
    </location>
</feature>
<comment type="caution">
    <text evidence="3">The sequence shown here is derived from an EMBL/GenBank/DDBJ whole genome shotgun (WGS) entry which is preliminary data.</text>
</comment>
<dbReference type="OrthoDB" id="46868at2759"/>
<dbReference type="GO" id="GO:0005484">
    <property type="term" value="F:SNAP receptor activity"/>
    <property type="evidence" value="ECO:0007669"/>
    <property type="project" value="InterPro"/>
</dbReference>
<gene>
    <name evidence="3" type="ORF">PACLA_8A028390</name>
</gene>
<evidence type="ECO:0000313" key="3">
    <source>
        <dbReference type="EMBL" id="CAB4031925.1"/>
    </source>
</evidence>
<dbReference type="InterPro" id="IPR005606">
    <property type="entry name" value="Sec20"/>
</dbReference>
<dbReference type="PANTHER" id="PTHR12825:SF0">
    <property type="entry name" value="VESICLE TRANSPORT PROTEIN SEC20"/>
    <property type="match status" value="1"/>
</dbReference>
<evidence type="ECO:0000256" key="2">
    <source>
        <dbReference type="SAM" id="MobiDB-lite"/>
    </source>
</evidence>
<name>A0A7D9LJA3_PARCT</name>
<organism evidence="3 4">
    <name type="scientific">Paramuricea clavata</name>
    <name type="common">Red gorgonian</name>
    <name type="synonym">Violescent sea-whip</name>
    <dbReference type="NCBI Taxonomy" id="317549"/>
    <lineage>
        <taxon>Eukaryota</taxon>
        <taxon>Metazoa</taxon>
        <taxon>Cnidaria</taxon>
        <taxon>Anthozoa</taxon>
        <taxon>Octocorallia</taxon>
        <taxon>Malacalcyonacea</taxon>
        <taxon>Plexauridae</taxon>
        <taxon>Paramuricea</taxon>
    </lineage>
</organism>
<accession>A0A7D9LJA3</accession>
<feature type="compositionally biased region" description="Basic and acidic residues" evidence="2">
    <location>
        <begin position="118"/>
        <end position="132"/>
    </location>
</feature>
<dbReference type="GO" id="GO:0006890">
    <property type="term" value="P:retrograde vesicle-mediated transport, Golgi to endoplasmic reticulum"/>
    <property type="evidence" value="ECO:0007669"/>
    <property type="project" value="InterPro"/>
</dbReference>
<keyword evidence="4" id="KW-1185">Reference proteome</keyword>